<feature type="region of interest" description="Disordered" evidence="1">
    <location>
        <begin position="1"/>
        <end position="77"/>
    </location>
</feature>
<dbReference type="InterPro" id="IPR014710">
    <property type="entry name" value="RmlC-like_jellyroll"/>
</dbReference>
<dbReference type="PANTHER" id="PTHR24567">
    <property type="entry name" value="CRP FAMILY TRANSCRIPTIONAL REGULATORY PROTEIN"/>
    <property type="match status" value="1"/>
</dbReference>
<comment type="caution">
    <text evidence="3">The sequence shown here is derived from an EMBL/GenBank/DDBJ whole genome shotgun (WGS) entry which is preliminary data.</text>
</comment>
<dbReference type="InterPro" id="IPR050397">
    <property type="entry name" value="Env_Response_Regulators"/>
</dbReference>
<feature type="compositionally biased region" description="Basic residues" evidence="1">
    <location>
        <begin position="19"/>
        <end position="35"/>
    </location>
</feature>
<dbReference type="AlphaFoldDB" id="A0A832I2D7"/>
<reference evidence="3" key="1">
    <citation type="journal article" date="2020" name="mSystems">
        <title>Genome- and Community-Level Interaction Insights into Carbon Utilization and Element Cycling Functions of Hydrothermarchaeota in Hydrothermal Sediment.</title>
        <authorList>
            <person name="Zhou Z."/>
            <person name="Liu Y."/>
            <person name="Xu W."/>
            <person name="Pan J."/>
            <person name="Luo Z.H."/>
            <person name="Li M."/>
        </authorList>
    </citation>
    <scope>NUCLEOTIDE SEQUENCE [LARGE SCALE GENOMIC DNA]</scope>
    <source>
        <strain evidence="3">SpSt-381</strain>
    </source>
</reference>
<dbReference type="GO" id="GO:0003700">
    <property type="term" value="F:DNA-binding transcription factor activity"/>
    <property type="evidence" value="ECO:0007669"/>
    <property type="project" value="TreeGrafter"/>
</dbReference>
<dbReference type="SMART" id="SM00100">
    <property type="entry name" value="cNMP"/>
    <property type="match status" value="1"/>
</dbReference>
<feature type="domain" description="Cyclic nucleotide-binding" evidence="2">
    <location>
        <begin position="148"/>
        <end position="237"/>
    </location>
</feature>
<organism evidence="3">
    <name type="scientific">Eiseniibacteriota bacterium</name>
    <dbReference type="NCBI Taxonomy" id="2212470"/>
    <lineage>
        <taxon>Bacteria</taxon>
        <taxon>Candidatus Eiseniibacteriota</taxon>
    </lineage>
</organism>
<dbReference type="PANTHER" id="PTHR24567:SF26">
    <property type="entry name" value="REGULATORY PROTEIN YEIL"/>
    <property type="match status" value="1"/>
</dbReference>
<feature type="compositionally biased region" description="Low complexity" evidence="1">
    <location>
        <begin position="49"/>
        <end position="77"/>
    </location>
</feature>
<dbReference type="GO" id="GO:0005829">
    <property type="term" value="C:cytosol"/>
    <property type="evidence" value="ECO:0007669"/>
    <property type="project" value="TreeGrafter"/>
</dbReference>
<dbReference type="CDD" id="cd00038">
    <property type="entry name" value="CAP_ED"/>
    <property type="match status" value="1"/>
</dbReference>
<evidence type="ECO:0000313" key="3">
    <source>
        <dbReference type="EMBL" id="HGZ42431.1"/>
    </source>
</evidence>
<protein>
    <submittedName>
        <fullName evidence="3">Cyclic nucleotide-binding domain-containing protein</fullName>
    </submittedName>
</protein>
<dbReference type="EMBL" id="DSQF01000004">
    <property type="protein sequence ID" value="HGZ42431.1"/>
    <property type="molecule type" value="Genomic_DNA"/>
</dbReference>
<sequence>MPRRSSPRTRAWCRAARGAARRRSSTSRTRSRRTTARSCCRPSRRPATRRACATPSSASASPTRASTPRSTPSSRARTSGCARARCSWSARAATARSCRAWSRRCRRSIRACARPPTGRRWRSPRPEADVDETLTLVEKTAFLKGIEVLSGVPTEALAQLASRAREIHFDAGEVVFAEGEPNRGTFLVVDGLIELRKGRALVRLLQPGGAFGELFSGEGAPHFYTAVAVRHTHVLNITLDEVFDGMLDFPEFGVGMVRSLAERNHELVQRLLELESLLGRFHAALRAAGLEPPDARLPFEEGMAPGGPLTRGGVPPEVPASLSGRREEPPAGA</sequence>
<accession>A0A832I2D7</accession>
<proteinExistence type="predicted"/>
<gene>
    <name evidence="3" type="ORF">ENR23_03210</name>
</gene>
<evidence type="ECO:0000256" key="1">
    <source>
        <dbReference type="SAM" id="MobiDB-lite"/>
    </source>
</evidence>
<dbReference type="InterPro" id="IPR000595">
    <property type="entry name" value="cNMP-bd_dom"/>
</dbReference>
<name>A0A832I2D7_UNCEI</name>
<feature type="region of interest" description="Disordered" evidence="1">
    <location>
        <begin position="295"/>
        <end position="333"/>
    </location>
</feature>
<feature type="compositionally biased region" description="Low complexity" evidence="1">
    <location>
        <begin position="8"/>
        <end position="18"/>
    </location>
</feature>
<dbReference type="Gene3D" id="2.60.120.10">
    <property type="entry name" value="Jelly Rolls"/>
    <property type="match status" value="1"/>
</dbReference>
<evidence type="ECO:0000259" key="2">
    <source>
        <dbReference type="PROSITE" id="PS50042"/>
    </source>
</evidence>
<feature type="compositionally biased region" description="Basic and acidic residues" evidence="1">
    <location>
        <begin position="324"/>
        <end position="333"/>
    </location>
</feature>
<dbReference type="SUPFAM" id="SSF51206">
    <property type="entry name" value="cAMP-binding domain-like"/>
    <property type="match status" value="1"/>
</dbReference>
<dbReference type="Pfam" id="PF00027">
    <property type="entry name" value="cNMP_binding"/>
    <property type="match status" value="1"/>
</dbReference>
<dbReference type="InterPro" id="IPR018490">
    <property type="entry name" value="cNMP-bd_dom_sf"/>
</dbReference>
<dbReference type="PROSITE" id="PS50042">
    <property type="entry name" value="CNMP_BINDING_3"/>
    <property type="match status" value="1"/>
</dbReference>